<feature type="compositionally biased region" description="Basic and acidic residues" evidence="6">
    <location>
        <begin position="326"/>
        <end position="353"/>
    </location>
</feature>
<feature type="compositionally biased region" description="Basic and acidic residues" evidence="6">
    <location>
        <begin position="408"/>
        <end position="426"/>
    </location>
</feature>
<evidence type="ECO:0000256" key="3">
    <source>
        <dbReference type="ARBA" id="ARBA00022679"/>
    </source>
</evidence>
<dbReference type="Proteomes" id="UP000650467">
    <property type="component" value="Unassembled WGS sequence"/>
</dbReference>
<proteinExistence type="predicted"/>
<dbReference type="GO" id="GO:0002939">
    <property type="term" value="P:tRNA N1-guanine methylation"/>
    <property type="evidence" value="ECO:0007669"/>
    <property type="project" value="TreeGrafter"/>
</dbReference>
<protein>
    <recommendedName>
        <fullName evidence="1">tRNA (guanine(9)-N(1))-methyltransferase</fullName>
        <ecNumber evidence="1">2.1.1.221</ecNumber>
    </recommendedName>
</protein>
<evidence type="ECO:0000313" key="8">
    <source>
        <dbReference type="EMBL" id="KAG2430279.1"/>
    </source>
</evidence>
<evidence type="ECO:0000313" key="9">
    <source>
        <dbReference type="Proteomes" id="UP000650467"/>
    </source>
</evidence>
<dbReference type="PANTHER" id="PTHR13563:SF13">
    <property type="entry name" value="TRNA METHYLTRANSFERASE 10 HOMOLOG A"/>
    <property type="match status" value="1"/>
</dbReference>
<dbReference type="PANTHER" id="PTHR13563">
    <property type="entry name" value="TRNA (GUANINE-9-) METHYLTRANSFERASE"/>
    <property type="match status" value="1"/>
</dbReference>
<feature type="compositionally biased region" description="Low complexity" evidence="6">
    <location>
        <begin position="394"/>
        <end position="405"/>
    </location>
</feature>
<comment type="catalytic activity">
    <reaction evidence="5">
        <text>guanosine(9) in tRNA + S-adenosyl-L-methionine = N(1)-methylguanosine(9) in tRNA + S-adenosyl-L-homocysteine + H(+)</text>
        <dbReference type="Rhea" id="RHEA:43156"/>
        <dbReference type="Rhea" id="RHEA-COMP:10367"/>
        <dbReference type="Rhea" id="RHEA-COMP:10368"/>
        <dbReference type="ChEBI" id="CHEBI:15378"/>
        <dbReference type="ChEBI" id="CHEBI:57856"/>
        <dbReference type="ChEBI" id="CHEBI:59789"/>
        <dbReference type="ChEBI" id="CHEBI:73542"/>
        <dbReference type="ChEBI" id="CHEBI:74269"/>
        <dbReference type="EC" id="2.1.1.221"/>
    </reaction>
</comment>
<accession>A0A835SXX3</accession>
<evidence type="ECO:0000256" key="5">
    <source>
        <dbReference type="ARBA" id="ARBA00048434"/>
    </source>
</evidence>
<dbReference type="PROSITE" id="PS51675">
    <property type="entry name" value="SAM_MT_TRM10"/>
    <property type="match status" value="1"/>
</dbReference>
<dbReference type="GO" id="GO:0052905">
    <property type="term" value="F:tRNA (guanosine(9)-N1)-methyltransferase activity"/>
    <property type="evidence" value="ECO:0007669"/>
    <property type="project" value="UniProtKB-EC"/>
</dbReference>
<evidence type="ECO:0000259" key="7">
    <source>
        <dbReference type="PROSITE" id="PS51675"/>
    </source>
</evidence>
<evidence type="ECO:0000256" key="4">
    <source>
        <dbReference type="ARBA" id="ARBA00022691"/>
    </source>
</evidence>
<evidence type="ECO:0000256" key="1">
    <source>
        <dbReference type="ARBA" id="ARBA00012797"/>
    </source>
</evidence>
<feature type="region of interest" description="Disordered" evidence="6">
    <location>
        <begin position="326"/>
        <end position="433"/>
    </location>
</feature>
<keyword evidence="3" id="KW-0808">Transferase</keyword>
<keyword evidence="4" id="KW-0949">S-adenosyl-L-methionine</keyword>
<dbReference type="EC" id="2.1.1.221" evidence="1"/>
<organism evidence="8 9">
    <name type="scientific">Chlamydomonas incerta</name>
    <dbReference type="NCBI Taxonomy" id="51695"/>
    <lineage>
        <taxon>Eukaryota</taxon>
        <taxon>Viridiplantae</taxon>
        <taxon>Chlorophyta</taxon>
        <taxon>core chlorophytes</taxon>
        <taxon>Chlorophyceae</taxon>
        <taxon>CS clade</taxon>
        <taxon>Chlamydomonadales</taxon>
        <taxon>Chlamydomonadaceae</taxon>
        <taxon>Chlamydomonas</taxon>
    </lineage>
</organism>
<comment type="caution">
    <text evidence="8">The sequence shown here is derived from an EMBL/GenBank/DDBJ whole genome shotgun (WGS) entry which is preliminary data.</text>
</comment>
<feature type="compositionally biased region" description="Low complexity" evidence="6">
    <location>
        <begin position="357"/>
        <end position="386"/>
    </location>
</feature>
<keyword evidence="2" id="KW-0489">Methyltransferase</keyword>
<feature type="region of interest" description="Disordered" evidence="6">
    <location>
        <begin position="26"/>
        <end position="110"/>
    </location>
</feature>
<dbReference type="AlphaFoldDB" id="A0A835SXX3"/>
<evidence type="ECO:0000256" key="6">
    <source>
        <dbReference type="SAM" id="MobiDB-lite"/>
    </source>
</evidence>
<dbReference type="GO" id="GO:0005634">
    <property type="term" value="C:nucleus"/>
    <property type="evidence" value="ECO:0007669"/>
    <property type="project" value="TreeGrafter"/>
</dbReference>
<dbReference type="OrthoDB" id="278300at2759"/>
<reference evidence="8" key="1">
    <citation type="journal article" date="2020" name="bioRxiv">
        <title>Comparative genomics of Chlamydomonas.</title>
        <authorList>
            <person name="Craig R.J."/>
            <person name="Hasan A.R."/>
            <person name="Ness R.W."/>
            <person name="Keightley P.D."/>
        </authorList>
    </citation>
    <scope>NUCLEOTIDE SEQUENCE</scope>
    <source>
        <strain evidence="8">SAG 7.73</strain>
    </source>
</reference>
<feature type="domain" description="SAM-dependent MTase TRM10-type" evidence="7">
    <location>
        <begin position="129"/>
        <end position="323"/>
    </location>
</feature>
<feature type="compositionally biased region" description="Basic and acidic residues" evidence="6">
    <location>
        <begin position="73"/>
        <end position="98"/>
    </location>
</feature>
<dbReference type="InterPro" id="IPR028564">
    <property type="entry name" value="MT_TRM10-typ"/>
</dbReference>
<dbReference type="GO" id="GO:0000049">
    <property type="term" value="F:tRNA binding"/>
    <property type="evidence" value="ECO:0007669"/>
    <property type="project" value="TreeGrafter"/>
</dbReference>
<dbReference type="Gene3D" id="3.40.1280.30">
    <property type="match status" value="1"/>
</dbReference>
<keyword evidence="9" id="KW-1185">Reference proteome</keyword>
<evidence type="ECO:0000256" key="2">
    <source>
        <dbReference type="ARBA" id="ARBA00022603"/>
    </source>
</evidence>
<dbReference type="EMBL" id="JAEHOC010000028">
    <property type="protein sequence ID" value="KAG2430279.1"/>
    <property type="molecule type" value="Genomic_DNA"/>
</dbReference>
<dbReference type="InterPro" id="IPR007356">
    <property type="entry name" value="tRNA_m1G_MeTrfase_euk"/>
</dbReference>
<dbReference type="InterPro" id="IPR038459">
    <property type="entry name" value="MT_TRM10-typ_sf"/>
</dbReference>
<name>A0A835SXX3_CHLIN</name>
<gene>
    <name evidence="8" type="ORF">HXX76_010374</name>
</gene>
<sequence length="433" mass="46181">MADTEATNTVAGDVEAAEEAELAELEAQLYGGDEGGSDDPGSGAGVQEVGAAGPPMTKSQMKKKARLGRMLAKRQEQRQREKAAKATKRAEAKERKAAEFATMTDEQKKTMREEKQAKLNAHKEAEKALKERLKASLESGPKVVIDLDWEDKMTENDIRHLVQQLSFSYSANKQVEKPVHMMLTSFKGAVADTANKMISGMENWSITRTPQHYSELLGGTEESRGQLVYLTADSNTELEELDPAKTYIIGGIVDHNRYKGLCEGSARAAGIATARLPIAKHIQLASRAVLTVNHVFQILVEWYARRDWAAVLDAVLPMRKRAEYAQQVKDEQQRKDKAGDKGTGRGAHSKDKGGAASGEQPAANAAAEEGAAGTTTESAGAAEAGAENGGAAAGGAADAVPVAAEAGEDGKNEGEEARGLKRKAEAEPALTEG</sequence>
<dbReference type="CDD" id="cd18089">
    <property type="entry name" value="SPOUT_Trm10-like"/>
    <property type="match status" value="1"/>
</dbReference>